<dbReference type="EMBL" id="JARBJD010000041">
    <property type="protein sequence ID" value="KAK2958001.1"/>
    <property type="molecule type" value="Genomic_DNA"/>
</dbReference>
<evidence type="ECO:0000313" key="2">
    <source>
        <dbReference type="EMBL" id="KAK2958001.1"/>
    </source>
</evidence>
<feature type="compositionally biased region" description="Basic and acidic residues" evidence="1">
    <location>
        <begin position="85"/>
        <end position="109"/>
    </location>
</feature>
<organism evidence="2 3">
    <name type="scientific">Blattamonas nauphoetae</name>
    <dbReference type="NCBI Taxonomy" id="2049346"/>
    <lineage>
        <taxon>Eukaryota</taxon>
        <taxon>Metamonada</taxon>
        <taxon>Preaxostyla</taxon>
        <taxon>Oxymonadida</taxon>
        <taxon>Blattamonas</taxon>
    </lineage>
</organism>
<protein>
    <submittedName>
        <fullName evidence="2">Uncharacterized protein</fullName>
    </submittedName>
</protein>
<dbReference type="Proteomes" id="UP001281761">
    <property type="component" value="Unassembled WGS sequence"/>
</dbReference>
<reference evidence="2 3" key="1">
    <citation type="journal article" date="2022" name="bioRxiv">
        <title>Genomics of Preaxostyla Flagellates Illuminates Evolutionary Transitions and the Path Towards Mitochondrial Loss.</title>
        <authorList>
            <person name="Novak L.V.F."/>
            <person name="Treitli S.C."/>
            <person name="Pyrih J."/>
            <person name="Halakuc P."/>
            <person name="Pipaliya S.V."/>
            <person name="Vacek V."/>
            <person name="Brzon O."/>
            <person name="Soukal P."/>
            <person name="Eme L."/>
            <person name="Dacks J.B."/>
            <person name="Karnkowska A."/>
            <person name="Elias M."/>
            <person name="Hampl V."/>
        </authorList>
    </citation>
    <scope>NUCLEOTIDE SEQUENCE [LARGE SCALE GENOMIC DNA]</scope>
    <source>
        <strain evidence="2">NAU3</strain>
        <tissue evidence="2">Gut</tissue>
    </source>
</reference>
<proteinExistence type="predicted"/>
<sequence>MKMLNNLLTNCSSNVRLALVSADLIPQLINTLHPQSLSFVEAVGIHVHLMTRITNSLRLTTPDGFACLKIEDYVEEQSMEQPAGQRDKRGEGKKESEKNNLERTTEAEE</sequence>
<feature type="region of interest" description="Disordered" evidence="1">
    <location>
        <begin position="76"/>
        <end position="109"/>
    </location>
</feature>
<keyword evidence="3" id="KW-1185">Reference proteome</keyword>
<evidence type="ECO:0000256" key="1">
    <source>
        <dbReference type="SAM" id="MobiDB-lite"/>
    </source>
</evidence>
<gene>
    <name evidence="2" type="ORF">BLNAU_6927</name>
</gene>
<accession>A0ABQ9Y2M8</accession>
<comment type="caution">
    <text evidence="2">The sequence shown here is derived from an EMBL/GenBank/DDBJ whole genome shotgun (WGS) entry which is preliminary data.</text>
</comment>
<evidence type="ECO:0000313" key="3">
    <source>
        <dbReference type="Proteomes" id="UP001281761"/>
    </source>
</evidence>
<name>A0ABQ9Y2M8_9EUKA</name>